<dbReference type="EMBL" id="JANVFU010000009">
    <property type="protein sequence ID" value="KAJ3742903.1"/>
    <property type="molecule type" value="Genomic_DNA"/>
</dbReference>
<dbReference type="InterPro" id="IPR036412">
    <property type="entry name" value="HAD-like_sf"/>
</dbReference>
<evidence type="ECO:0000313" key="1">
    <source>
        <dbReference type="EMBL" id="KAJ3742903.1"/>
    </source>
</evidence>
<comment type="caution">
    <text evidence="1">The sequence shown here is derived from an EMBL/GenBank/DDBJ whole genome shotgun (WGS) entry which is preliminary data.</text>
</comment>
<dbReference type="InterPro" id="IPR006439">
    <property type="entry name" value="HAD-SF_hydro_IA"/>
</dbReference>
<protein>
    <submittedName>
        <fullName evidence="1">HAD-like domain-containing protein</fullName>
    </submittedName>
</protein>
<dbReference type="PANTHER" id="PTHR43481">
    <property type="entry name" value="FRUCTOSE-1-PHOSPHATE PHOSPHATASE"/>
    <property type="match status" value="1"/>
</dbReference>
<dbReference type="Proteomes" id="UP001142393">
    <property type="component" value="Unassembled WGS sequence"/>
</dbReference>
<name>A0A9W8TWG8_9AGAR</name>
<gene>
    <name evidence="1" type="ORF">DFH05DRAFT_1498446</name>
</gene>
<dbReference type="SFLD" id="SFLDS00003">
    <property type="entry name" value="Haloacid_Dehalogenase"/>
    <property type="match status" value="1"/>
</dbReference>
<keyword evidence="2" id="KW-1185">Reference proteome</keyword>
<dbReference type="InterPro" id="IPR051806">
    <property type="entry name" value="HAD-like_SPP"/>
</dbReference>
<dbReference type="PANTHER" id="PTHR43481:SF4">
    <property type="entry name" value="GLYCEROL-1-PHOSPHATE PHOSPHOHYDROLASE 1-RELATED"/>
    <property type="match status" value="1"/>
</dbReference>
<dbReference type="AlphaFoldDB" id="A0A9W8TWG8"/>
<dbReference type="InterPro" id="IPR023198">
    <property type="entry name" value="PGP-like_dom2"/>
</dbReference>
<organism evidence="1 2">
    <name type="scientific">Lentinula detonsa</name>
    <dbReference type="NCBI Taxonomy" id="2804962"/>
    <lineage>
        <taxon>Eukaryota</taxon>
        <taxon>Fungi</taxon>
        <taxon>Dikarya</taxon>
        <taxon>Basidiomycota</taxon>
        <taxon>Agaricomycotina</taxon>
        <taxon>Agaricomycetes</taxon>
        <taxon>Agaricomycetidae</taxon>
        <taxon>Agaricales</taxon>
        <taxon>Marasmiineae</taxon>
        <taxon>Omphalotaceae</taxon>
        <taxon>Lentinula</taxon>
    </lineage>
</organism>
<reference evidence="1 2" key="1">
    <citation type="journal article" date="2023" name="Proc. Natl. Acad. Sci. U.S.A.">
        <title>A global phylogenomic analysis of the shiitake genus Lentinula.</title>
        <authorList>
            <person name="Sierra-Patev S."/>
            <person name="Min B."/>
            <person name="Naranjo-Ortiz M."/>
            <person name="Looney B."/>
            <person name="Konkel Z."/>
            <person name="Slot J.C."/>
            <person name="Sakamoto Y."/>
            <person name="Steenwyk J.L."/>
            <person name="Rokas A."/>
            <person name="Carro J."/>
            <person name="Camarero S."/>
            <person name="Ferreira P."/>
            <person name="Molpeceres G."/>
            <person name="Ruiz-Duenas F.J."/>
            <person name="Serrano A."/>
            <person name="Henrissat B."/>
            <person name="Drula E."/>
            <person name="Hughes K.W."/>
            <person name="Mata J.L."/>
            <person name="Ishikawa N.K."/>
            <person name="Vargas-Isla R."/>
            <person name="Ushijima S."/>
            <person name="Smith C.A."/>
            <person name="Donoghue J."/>
            <person name="Ahrendt S."/>
            <person name="Andreopoulos W."/>
            <person name="He G."/>
            <person name="LaButti K."/>
            <person name="Lipzen A."/>
            <person name="Ng V."/>
            <person name="Riley R."/>
            <person name="Sandor L."/>
            <person name="Barry K."/>
            <person name="Martinez A.T."/>
            <person name="Xiao Y."/>
            <person name="Gibbons J.G."/>
            <person name="Terashima K."/>
            <person name="Grigoriev I.V."/>
            <person name="Hibbett D."/>
        </authorList>
    </citation>
    <scope>NUCLEOTIDE SEQUENCE [LARGE SCALE GENOMIC DNA]</scope>
    <source>
        <strain evidence="1 2">TFB7810</strain>
    </source>
</reference>
<dbReference type="GO" id="GO:0050308">
    <property type="term" value="F:sugar-phosphatase activity"/>
    <property type="evidence" value="ECO:0007669"/>
    <property type="project" value="TreeGrafter"/>
</dbReference>
<dbReference type="SFLD" id="SFLDG01129">
    <property type="entry name" value="C1.5:_HAD__Beta-PGM__Phosphata"/>
    <property type="match status" value="1"/>
</dbReference>
<evidence type="ECO:0000313" key="2">
    <source>
        <dbReference type="Proteomes" id="UP001142393"/>
    </source>
</evidence>
<dbReference type="Gene3D" id="1.10.150.240">
    <property type="entry name" value="Putative phosphatase, domain 2"/>
    <property type="match status" value="1"/>
</dbReference>
<dbReference type="Pfam" id="PF00702">
    <property type="entry name" value="Hydrolase"/>
    <property type="match status" value="1"/>
</dbReference>
<dbReference type="Gene3D" id="3.40.50.1000">
    <property type="entry name" value="HAD superfamily/HAD-like"/>
    <property type="match status" value="1"/>
</dbReference>
<dbReference type="SUPFAM" id="SSF56784">
    <property type="entry name" value="HAD-like"/>
    <property type="match status" value="1"/>
</dbReference>
<dbReference type="NCBIfam" id="TIGR01509">
    <property type="entry name" value="HAD-SF-IA-v3"/>
    <property type="match status" value="1"/>
</dbReference>
<sequence length="231" mass="24713">MTTPTCEVPTTIAHHTVKAVLFDMDGTLIDSSPAVAAAWKLLKETGYEFLDLDHILRSAHGYRTIDALRKWCKITDEELLKREVVRFENAILSNAQAKAGSGGGIIALPGVSQLLDDIEAAIDSQHGQGWSVCTSSTHFYASQALPAAGLRIPKVFVTAESVTQGKPAPDPYLLGAKLNNVSPFDCIVVEDAPTGIRSGKASGALVLATCTSHTRESLERESPDFLVPNLS</sequence>
<accession>A0A9W8TWG8</accession>
<proteinExistence type="predicted"/>
<dbReference type="InterPro" id="IPR023214">
    <property type="entry name" value="HAD_sf"/>
</dbReference>